<dbReference type="AlphaFoldDB" id="A0A0G2YLB3"/>
<dbReference type="InterPro" id="IPR005139">
    <property type="entry name" value="PCRF"/>
</dbReference>
<dbReference type="SMART" id="SM00937">
    <property type="entry name" value="PCRF"/>
    <property type="match status" value="1"/>
</dbReference>
<dbReference type="Pfam" id="PF00472">
    <property type="entry name" value="RF-1"/>
    <property type="match status" value="1"/>
</dbReference>
<accession>A0A0G2YLB3</accession>
<dbReference type="SUPFAM" id="SSF75620">
    <property type="entry name" value="Release factor"/>
    <property type="match status" value="1"/>
</dbReference>
<dbReference type="InterPro" id="IPR045853">
    <property type="entry name" value="Pep_chain_release_fac_I_sf"/>
</dbReference>
<name>A0A0G2YLB3_9ZZZZ</name>
<dbReference type="InterPro" id="IPR050057">
    <property type="entry name" value="Prokaryotic/Mito_RF"/>
</dbReference>
<protein>
    <submittedName>
        <fullName evidence="5">Peptide chain release factor 1</fullName>
    </submittedName>
</protein>
<reference evidence="5" key="1">
    <citation type="journal article" date="2015" name="Front. Microbiol.">
        <title>Identification of novel esterase-active enzymes from hot environments by use of the host bacterium Thermus thermophilus.</title>
        <authorList>
            <person name="Leis B."/>
            <person name="Angelov A."/>
            <person name="Mientus M."/>
            <person name="Li H."/>
            <person name="Pham V.T."/>
            <person name="Lauinger B."/>
            <person name="Bongen P."/>
            <person name="Pietruszka J."/>
            <person name="Goncalves L.G."/>
            <person name="Santos H."/>
            <person name="Liebl W."/>
        </authorList>
    </citation>
    <scope>NUCLEOTIDE SEQUENCE</scope>
</reference>
<keyword evidence="2" id="KW-0488">Methylation</keyword>
<sequence length="361" mass="40975">MTILTNKLEELEARFEELDRLLADPEVVTNPEKLAEYGRERADLEEVVTTYRTRKRVDAEIEEAESLLRSGDPELEELAEEELKRLREERERLDNEIRMLLVPKDPNDEKNVIVEIRAGTGGEEAALFAADLFRMYSQYAEKRGWKIDVMSANETGIGGFKEIIFEVRGRGAYSELKYESGVHRVQRVPVTESGGRIHTSTATVAVLPEAEEVDIQIDEEDLRIDVFRSTGHGGQSVNTTDSAVRITHLPTGLVVTCQDEKSQIKNRAKAMAVLRARLYDMEQRRLHEERSGMRRSQVGTGERAEKIRTYNFPQDRVTDHRLKLSLGNLPEILNGEIDTFIRELRAADQAERLKAAGLNGA</sequence>
<dbReference type="InterPro" id="IPR000352">
    <property type="entry name" value="Pep_chain_release_fac_I"/>
</dbReference>
<feature type="domain" description="Prokaryotic-type class I peptide chain release factors" evidence="4">
    <location>
        <begin position="228"/>
        <end position="244"/>
    </location>
</feature>
<dbReference type="EMBL" id="KP892657">
    <property type="protein sequence ID" value="AKI85274.1"/>
    <property type="molecule type" value="Genomic_DNA"/>
</dbReference>
<dbReference type="Pfam" id="PF03462">
    <property type="entry name" value="PCRF"/>
    <property type="match status" value="1"/>
</dbReference>
<evidence type="ECO:0000313" key="5">
    <source>
        <dbReference type="EMBL" id="AKI85274.1"/>
    </source>
</evidence>
<dbReference type="PANTHER" id="PTHR43804">
    <property type="entry name" value="LD18447P"/>
    <property type="match status" value="1"/>
</dbReference>
<keyword evidence="3" id="KW-0648">Protein biosynthesis</keyword>
<dbReference type="PROSITE" id="PS00745">
    <property type="entry name" value="RF_PROK_I"/>
    <property type="match status" value="1"/>
</dbReference>
<evidence type="ECO:0000256" key="2">
    <source>
        <dbReference type="ARBA" id="ARBA00022481"/>
    </source>
</evidence>
<evidence type="ECO:0000256" key="3">
    <source>
        <dbReference type="ARBA" id="ARBA00022917"/>
    </source>
</evidence>
<dbReference type="Gene3D" id="6.10.140.1950">
    <property type="match status" value="1"/>
</dbReference>
<evidence type="ECO:0000259" key="4">
    <source>
        <dbReference type="PROSITE" id="PS00745"/>
    </source>
</evidence>
<dbReference type="FunFam" id="3.30.160.20:FF:000004">
    <property type="entry name" value="Peptide chain release factor 1"/>
    <property type="match status" value="1"/>
</dbReference>
<dbReference type="Gene3D" id="3.30.70.1660">
    <property type="match status" value="2"/>
</dbReference>
<organism evidence="5">
    <name type="scientific">uncultured organism</name>
    <dbReference type="NCBI Taxonomy" id="155900"/>
    <lineage>
        <taxon>unclassified sequences</taxon>
        <taxon>environmental samples</taxon>
    </lineage>
</organism>
<proteinExistence type="inferred from homology"/>
<comment type="similarity">
    <text evidence="1">Belongs to the prokaryotic/mitochondrial release factor family.</text>
</comment>
<dbReference type="Gene3D" id="3.30.160.20">
    <property type="match status" value="1"/>
</dbReference>
<dbReference type="InterPro" id="IPR004373">
    <property type="entry name" value="RF-1"/>
</dbReference>
<dbReference type="FunFam" id="3.30.70.1660:FF:000002">
    <property type="entry name" value="Peptide chain release factor 1"/>
    <property type="match status" value="1"/>
</dbReference>
<dbReference type="NCBIfam" id="NF001859">
    <property type="entry name" value="PRK00591.1"/>
    <property type="match status" value="1"/>
</dbReference>
<dbReference type="PANTHER" id="PTHR43804:SF7">
    <property type="entry name" value="LD18447P"/>
    <property type="match status" value="1"/>
</dbReference>
<dbReference type="NCBIfam" id="TIGR00019">
    <property type="entry name" value="prfA"/>
    <property type="match status" value="1"/>
</dbReference>
<dbReference type="HAMAP" id="MF_00093">
    <property type="entry name" value="Rel_fac_1"/>
    <property type="match status" value="1"/>
</dbReference>
<evidence type="ECO:0000256" key="1">
    <source>
        <dbReference type="ARBA" id="ARBA00010835"/>
    </source>
</evidence>